<reference evidence="8 9" key="1">
    <citation type="submission" date="2023-07" db="EMBL/GenBank/DDBJ databases">
        <title>Genomic Encyclopedia of Type Strains, Phase IV (KMG-IV): sequencing the most valuable type-strain genomes for metagenomic binning, comparative biology and taxonomic classification.</title>
        <authorList>
            <person name="Goeker M."/>
        </authorList>
    </citation>
    <scope>NUCLEOTIDE SEQUENCE [LARGE SCALE GENOMIC DNA]</scope>
    <source>
        <strain evidence="8 9">DSM 16784</strain>
    </source>
</reference>
<comment type="caution">
    <text evidence="8">The sequence shown here is derived from an EMBL/GenBank/DDBJ whole genome shotgun (WGS) entry which is preliminary data.</text>
</comment>
<accession>A0ABU0E573</accession>
<dbReference type="InterPro" id="IPR003838">
    <property type="entry name" value="ABC3_permease_C"/>
</dbReference>
<feature type="transmembrane region" description="Helical" evidence="6">
    <location>
        <begin position="399"/>
        <end position="423"/>
    </location>
</feature>
<feature type="domain" description="ABC3 transporter permease C-terminal" evidence="7">
    <location>
        <begin position="263"/>
        <end position="382"/>
    </location>
</feature>
<protein>
    <submittedName>
        <fullName evidence="8">ABC transport system permease protein</fullName>
    </submittedName>
</protein>
<evidence type="ECO:0000313" key="8">
    <source>
        <dbReference type="EMBL" id="MDQ0362052.1"/>
    </source>
</evidence>
<dbReference type="PANTHER" id="PTHR30287:SF2">
    <property type="entry name" value="BLL1001 PROTEIN"/>
    <property type="match status" value="1"/>
</dbReference>
<name>A0ABU0E573_9FIRM</name>
<feature type="domain" description="ABC3 transporter permease C-terminal" evidence="7">
    <location>
        <begin position="623"/>
        <end position="743"/>
    </location>
</feature>
<feature type="transmembrane region" description="Helical" evidence="6">
    <location>
        <begin position="20"/>
        <end position="41"/>
    </location>
</feature>
<feature type="transmembrane region" description="Helical" evidence="6">
    <location>
        <begin position="712"/>
        <end position="735"/>
    </location>
</feature>
<dbReference type="EMBL" id="JAUSUR010000005">
    <property type="protein sequence ID" value="MDQ0362052.1"/>
    <property type="molecule type" value="Genomic_DNA"/>
</dbReference>
<dbReference type="Proteomes" id="UP001230220">
    <property type="component" value="Unassembled WGS sequence"/>
</dbReference>
<feature type="transmembrane region" description="Helical" evidence="6">
    <location>
        <begin position="620"/>
        <end position="641"/>
    </location>
</feature>
<evidence type="ECO:0000256" key="4">
    <source>
        <dbReference type="ARBA" id="ARBA00022989"/>
    </source>
</evidence>
<comment type="subcellular location">
    <subcellularLocation>
        <location evidence="1">Cell membrane</location>
        <topology evidence="1">Multi-pass membrane protein</topology>
    </subcellularLocation>
</comment>
<feature type="transmembrane region" description="Helical" evidence="6">
    <location>
        <begin position="350"/>
        <end position="372"/>
    </location>
</feature>
<evidence type="ECO:0000256" key="3">
    <source>
        <dbReference type="ARBA" id="ARBA00022692"/>
    </source>
</evidence>
<evidence type="ECO:0000256" key="5">
    <source>
        <dbReference type="ARBA" id="ARBA00023136"/>
    </source>
</evidence>
<dbReference type="PANTHER" id="PTHR30287">
    <property type="entry name" value="MEMBRANE COMPONENT OF PREDICTED ABC SUPERFAMILY METABOLITE UPTAKE TRANSPORTER"/>
    <property type="match status" value="1"/>
</dbReference>
<proteinExistence type="predicted"/>
<keyword evidence="3 6" id="KW-0812">Transmembrane</keyword>
<dbReference type="Pfam" id="PF02687">
    <property type="entry name" value="FtsX"/>
    <property type="match status" value="2"/>
</dbReference>
<evidence type="ECO:0000256" key="2">
    <source>
        <dbReference type="ARBA" id="ARBA00022475"/>
    </source>
</evidence>
<gene>
    <name evidence="8" type="ORF">J2S15_002805</name>
</gene>
<keyword evidence="4 6" id="KW-1133">Transmembrane helix</keyword>
<keyword evidence="5 6" id="KW-0472">Membrane</keyword>
<keyword evidence="2" id="KW-1003">Cell membrane</keyword>
<dbReference type="InterPro" id="IPR038766">
    <property type="entry name" value="Membrane_comp_ABC_pdt"/>
</dbReference>
<evidence type="ECO:0000256" key="6">
    <source>
        <dbReference type="SAM" id="Phobius"/>
    </source>
</evidence>
<evidence type="ECO:0000256" key="1">
    <source>
        <dbReference type="ARBA" id="ARBA00004651"/>
    </source>
</evidence>
<feature type="transmembrane region" description="Helical" evidence="6">
    <location>
        <begin position="252"/>
        <end position="275"/>
    </location>
</feature>
<sequence length="750" mass="84606">MKKVLQLSFYRLRKDKKQFLLLGVILLLTTIITNLSFTLFMNVGNVYDEMFKEMNTANIHVAIAKQQDNEVYVSDIKNMDFTKEVETREGLLSMAVAEDFQDTDFEMQTIFYDIDDNHKMNKLEITEGSEKKNQDGIYLPLYMSELGEFSVGDHISYRINDASYTWKVNGKVQEMQYGNYGAGTIGVFLSENEYEKLSEDNQCSLVQVYSIQTNQGADSEKVTKEITDYFSEHDISVLQVNYDSANKQVRTLFTNILVMVLFAFALIVLFVSLSLSKFKISNTIEMETANMGALKALGYTSNSIILTLVIPYVLVCGITLLIGIVLSNLLLPLAASLIGFQAGMSLEIGINWLSMIITFVSIELMTILFTYFGAAKIKKLQPVTAIREGSTGNGKRRNVLIILVLFFMTLLMSFAGTLFYNIVIETNNFTSTLSEEMPSVIIHTNETTAESIKNDILSMDEVKDVMFYSIEKVEVEDTTIQAFVSEDFSKVSNDLCYEGRSPENENEIAIGNSLVESGGYKIGDMIQVKQEDQTKEYKIVGFIQSVNYQGNVCELTNTGYARLSNDTNFTSQYIYVKDGVNTEKLVDKIEVQHKGELTKVINYEKLTQTTNDMYITAIKAVMIVIVLIIMLIIWLVLFMVIRSLIIQQRKELGIYKAIGYTNKQLRLKLASSFLPVAIPTIVITALLGLFYMEIICNVLFQSLGAMKNNLEISFVVLLIAALIIVVQTFIISFLLTVPIKKISVCELIKE</sequence>
<dbReference type="RefSeq" id="WP_307409311.1">
    <property type="nucleotide sequence ID" value="NZ_JAUSUR010000005.1"/>
</dbReference>
<evidence type="ECO:0000313" key="9">
    <source>
        <dbReference type="Proteomes" id="UP001230220"/>
    </source>
</evidence>
<evidence type="ECO:0000259" key="7">
    <source>
        <dbReference type="Pfam" id="PF02687"/>
    </source>
</evidence>
<feature type="transmembrane region" description="Helical" evidence="6">
    <location>
        <begin position="673"/>
        <end position="692"/>
    </location>
</feature>
<keyword evidence="9" id="KW-1185">Reference proteome</keyword>
<feature type="transmembrane region" description="Helical" evidence="6">
    <location>
        <begin position="304"/>
        <end position="330"/>
    </location>
</feature>
<organism evidence="8 9">
    <name type="scientific">Breznakia pachnodae</name>
    <dbReference type="NCBI Taxonomy" id="265178"/>
    <lineage>
        <taxon>Bacteria</taxon>
        <taxon>Bacillati</taxon>
        <taxon>Bacillota</taxon>
        <taxon>Erysipelotrichia</taxon>
        <taxon>Erysipelotrichales</taxon>
        <taxon>Erysipelotrichaceae</taxon>
        <taxon>Breznakia</taxon>
    </lineage>
</organism>